<accession>A0A2A3ERT3</accession>
<protein>
    <submittedName>
        <fullName evidence="1">Uncharacterized protein</fullName>
    </submittedName>
</protein>
<dbReference type="Proteomes" id="UP000242457">
    <property type="component" value="Unassembled WGS sequence"/>
</dbReference>
<name>A0A2A3ERT3_APICC</name>
<sequence length="74" mass="9095">MNLYDQLEQKWLFIGSRTRYVILWHDNMQKKCRIQFMYWDAKSCQNAAFSDLALSDMGKMWEKIIENKDEYFET</sequence>
<gene>
    <name evidence="1" type="ORF">APICC_02623</name>
</gene>
<reference evidence="1 2" key="1">
    <citation type="submission" date="2014-07" db="EMBL/GenBank/DDBJ databases">
        <title>Genomic and transcriptomic analysis on Apis cerana provide comprehensive insights into honey bee biology.</title>
        <authorList>
            <person name="Diao Q."/>
            <person name="Sun L."/>
            <person name="Zheng H."/>
            <person name="Zheng H."/>
            <person name="Xu S."/>
            <person name="Wang S."/>
            <person name="Zeng Z."/>
            <person name="Hu F."/>
            <person name="Su S."/>
            <person name="Wu J."/>
        </authorList>
    </citation>
    <scope>NUCLEOTIDE SEQUENCE [LARGE SCALE GENOMIC DNA]</scope>
    <source>
        <tissue evidence="1">Pupae without intestine</tissue>
    </source>
</reference>
<evidence type="ECO:0000313" key="1">
    <source>
        <dbReference type="EMBL" id="PBC34475.1"/>
    </source>
</evidence>
<organism evidence="1 2">
    <name type="scientific">Apis cerana cerana</name>
    <name type="common">Oriental honeybee</name>
    <dbReference type="NCBI Taxonomy" id="94128"/>
    <lineage>
        <taxon>Eukaryota</taxon>
        <taxon>Metazoa</taxon>
        <taxon>Ecdysozoa</taxon>
        <taxon>Arthropoda</taxon>
        <taxon>Hexapoda</taxon>
        <taxon>Insecta</taxon>
        <taxon>Pterygota</taxon>
        <taxon>Neoptera</taxon>
        <taxon>Endopterygota</taxon>
        <taxon>Hymenoptera</taxon>
        <taxon>Apocrita</taxon>
        <taxon>Aculeata</taxon>
        <taxon>Apoidea</taxon>
        <taxon>Anthophila</taxon>
        <taxon>Apidae</taxon>
        <taxon>Apis</taxon>
    </lineage>
</organism>
<dbReference type="AlphaFoldDB" id="A0A2A3ERT3"/>
<proteinExistence type="predicted"/>
<evidence type="ECO:0000313" key="2">
    <source>
        <dbReference type="Proteomes" id="UP000242457"/>
    </source>
</evidence>
<keyword evidence="2" id="KW-1185">Reference proteome</keyword>
<dbReference type="EMBL" id="KZ288191">
    <property type="protein sequence ID" value="PBC34475.1"/>
    <property type="molecule type" value="Genomic_DNA"/>
</dbReference>